<dbReference type="InterPro" id="IPR050079">
    <property type="entry name" value="DEAD_box_RNA_helicase"/>
</dbReference>
<comment type="caution">
    <text evidence="11">The sequence shown here is derived from an EMBL/GenBank/DDBJ whole genome shotgun (WGS) entry which is preliminary data.</text>
</comment>
<feature type="short sequence motif" description="Q motif" evidence="6">
    <location>
        <begin position="1"/>
        <end position="29"/>
    </location>
</feature>
<keyword evidence="4 7" id="KW-0067">ATP-binding</keyword>
<keyword evidence="2 7" id="KW-0378">Hydrolase</keyword>
<dbReference type="InterPro" id="IPR044742">
    <property type="entry name" value="DEAD/DEAH_RhlB"/>
</dbReference>
<keyword evidence="3 7" id="KW-0347">Helicase</keyword>
<dbReference type="PROSITE" id="PS51195">
    <property type="entry name" value="Q_MOTIF"/>
    <property type="match status" value="1"/>
</dbReference>
<proteinExistence type="inferred from homology"/>
<dbReference type="InterPro" id="IPR014014">
    <property type="entry name" value="RNA_helicase_DEAD_Q_motif"/>
</dbReference>
<dbReference type="PROSITE" id="PS51194">
    <property type="entry name" value="HELICASE_CTER"/>
    <property type="match status" value="1"/>
</dbReference>
<dbReference type="CDD" id="cd18787">
    <property type="entry name" value="SF2_C_DEAD"/>
    <property type="match status" value="1"/>
</dbReference>
<dbReference type="GO" id="GO:0016787">
    <property type="term" value="F:hydrolase activity"/>
    <property type="evidence" value="ECO:0007669"/>
    <property type="project" value="UniProtKB-KW"/>
</dbReference>
<accession>A0ABU5ZW24</accession>
<dbReference type="InterPro" id="IPR027417">
    <property type="entry name" value="P-loop_NTPase"/>
</dbReference>
<dbReference type="InterPro" id="IPR000629">
    <property type="entry name" value="RNA-helicase_DEAD-box_CS"/>
</dbReference>
<dbReference type="EMBL" id="JAYKLX010000005">
    <property type="protein sequence ID" value="MEB3346075.1"/>
    <property type="molecule type" value="Genomic_DNA"/>
</dbReference>
<evidence type="ECO:0000313" key="12">
    <source>
        <dbReference type="Proteomes" id="UP001327027"/>
    </source>
</evidence>
<dbReference type="PANTHER" id="PTHR47959:SF13">
    <property type="entry name" value="ATP-DEPENDENT RNA HELICASE RHLE"/>
    <property type="match status" value="1"/>
</dbReference>
<evidence type="ECO:0000256" key="3">
    <source>
        <dbReference type="ARBA" id="ARBA00022806"/>
    </source>
</evidence>
<feature type="domain" description="Helicase ATP-binding" evidence="8">
    <location>
        <begin position="33"/>
        <end position="204"/>
    </location>
</feature>
<dbReference type="PANTHER" id="PTHR47959">
    <property type="entry name" value="ATP-DEPENDENT RNA HELICASE RHLE-RELATED"/>
    <property type="match status" value="1"/>
</dbReference>
<dbReference type="InterPro" id="IPR001650">
    <property type="entry name" value="Helicase_C-like"/>
</dbReference>
<keyword evidence="12" id="KW-1185">Reference proteome</keyword>
<evidence type="ECO:0000259" key="9">
    <source>
        <dbReference type="PROSITE" id="PS51194"/>
    </source>
</evidence>
<name>A0ABU5ZW24_9FLAO</name>
<gene>
    <name evidence="11" type="ORF">U6A24_11425</name>
</gene>
<evidence type="ECO:0000256" key="5">
    <source>
        <dbReference type="ARBA" id="ARBA00038437"/>
    </source>
</evidence>
<dbReference type="SMART" id="SM00487">
    <property type="entry name" value="DEXDc"/>
    <property type="match status" value="1"/>
</dbReference>
<dbReference type="Gene3D" id="3.40.50.300">
    <property type="entry name" value="P-loop containing nucleotide triphosphate hydrolases"/>
    <property type="match status" value="2"/>
</dbReference>
<evidence type="ECO:0000259" key="10">
    <source>
        <dbReference type="PROSITE" id="PS51195"/>
    </source>
</evidence>
<evidence type="ECO:0000256" key="7">
    <source>
        <dbReference type="RuleBase" id="RU000492"/>
    </source>
</evidence>
<dbReference type="CDD" id="cd00268">
    <property type="entry name" value="DEADc"/>
    <property type="match status" value="1"/>
</dbReference>
<evidence type="ECO:0000259" key="8">
    <source>
        <dbReference type="PROSITE" id="PS51192"/>
    </source>
</evidence>
<dbReference type="RefSeq" id="WP_324180105.1">
    <property type="nucleotide sequence ID" value="NZ_BAABAW010000006.1"/>
</dbReference>
<evidence type="ECO:0000256" key="2">
    <source>
        <dbReference type="ARBA" id="ARBA00022801"/>
    </source>
</evidence>
<protein>
    <submittedName>
        <fullName evidence="11">DEAD/DEAH box helicase</fullName>
        <ecNumber evidence="11">3.6.4.-</ecNumber>
    </submittedName>
</protein>
<sequence length="369" mass="41354">MTFLELGVSKDFNKGLREIGITVPTKIQEQAIPVLINNDVDFIGKAQTGTGKTAAFGIPLLSKIDINKNHIQALVLAPTRELGQQIAKQFFKFTKYTDRIFTESVYGGEKIERQISRLSRPTHIVVATPGRLIDLVDRKVVDISRIKTIVMDEADEMLSMGFKKDLTTILSKTTGYRNVWLFSATMPVSLNEIINTYVNKSAIRVSIDKSDAVNKGIDHQFVVGEESGKLDTLAYFLKTQKGSRGIIFTRTKVAGRTLSKQLNAKNYEVGLLEGEMTQKERDKVMRAFRNKTLQLLVSTDVAARGIDVANLAFVVHYQLPDQIEYYTHRSGRTARAGKTGLSLALVQKSEVKIIRDLEKQLGIRFSQIR</sequence>
<evidence type="ECO:0000313" key="11">
    <source>
        <dbReference type="EMBL" id="MEB3346075.1"/>
    </source>
</evidence>
<keyword evidence="1 7" id="KW-0547">Nucleotide-binding</keyword>
<dbReference type="PROSITE" id="PS51192">
    <property type="entry name" value="HELICASE_ATP_BIND_1"/>
    <property type="match status" value="1"/>
</dbReference>
<dbReference type="PROSITE" id="PS00039">
    <property type="entry name" value="DEAD_ATP_HELICASE"/>
    <property type="match status" value="1"/>
</dbReference>
<comment type="similarity">
    <text evidence="5 7">Belongs to the DEAD box helicase family.</text>
</comment>
<dbReference type="InterPro" id="IPR014001">
    <property type="entry name" value="Helicase_ATP-bd"/>
</dbReference>
<reference evidence="11 12" key="1">
    <citation type="journal article" date="2013" name="Int. J. Syst. Evol. Microbiol.">
        <title>Aquimarina gracilis sp. nov., isolated from the gut microflora of a mussel, Mytilus coruscus, and emended description of Aquimarina spongiae.</title>
        <authorList>
            <person name="Park S.C."/>
            <person name="Choe H.N."/>
            <person name="Baik K.S."/>
            <person name="Seong C.N."/>
        </authorList>
    </citation>
    <scope>NUCLEOTIDE SEQUENCE [LARGE SCALE GENOMIC DNA]</scope>
    <source>
        <strain evidence="11 12">PSC32</strain>
    </source>
</reference>
<dbReference type="Pfam" id="PF00270">
    <property type="entry name" value="DEAD"/>
    <property type="match status" value="1"/>
</dbReference>
<dbReference type="Pfam" id="PF00271">
    <property type="entry name" value="Helicase_C"/>
    <property type="match status" value="1"/>
</dbReference>
<feature type="domain" description="DEAD-box RNA helicase Q" evidence="10">
    <location>
        <begin position="1"/>
        <end position="29"/>
    </location>
</feature>
<dbReference type="GO" id="GO:0004386">
    <property type="term" value="F:helicase activity"/>
    <property type="evidence" value="ECO:0007669"/>
    <property type="project" value="UniProtKB-KW"/>
</dbReference>
<dbReference type="SMART" id="SM00490">
    <property type="entry name" value="HELICc"/>
    <property type="match status" value="1"/>
</dbReference>
<evidence type="ECO:0000256" key="6">
    <source>
        <dbReference type="PROSITE-ProRule" id="PRU00552"/>
    </source>
</evidence>
<dbReference type="EC" id="3.6.4.-" evidence="11"/>
<dbReference type="SUPFAM" id="SSF52540">
    <property type="entry name" value="P-loop containing nucleoside triphosphate hydrolases"/>
    <property type="match status" value="1"/>
</dbReference>
<feature type="domain" description="Helicase C-terminal" evidence="9">
    <location>
        <begin position="229"/>
        <end position="369"/>
    </location>
</feature>
<dbReference type="InterPro" id="IPR011545">
    <property type="entry name" value="DEAD/DEAH_box_helicase_dom"/>
</dbReference>
<evidence type="ECO:0000256" key="1">
    <source>
        <dbReference type="ARBA" id="ARBA00022741"/>
    </source>
</evidence>
<dbReference type="Proteomes" id="UP001327027">
    <property type="component" value="Unassembled WGS sequence"/>
</dbReference>
<organism evidence="11 12">
    <name type="scientific">Aquimarina gracilis</name>
    <dbReference type="NCBI Taxonomy" id="874422"/>
    <lineage>
        <taxon>Bacteria</taxon>
        <taxon>Pseudomonadati</taxon>
        <taxon>Bacteroidota</taxon>
        <taxon>Flavobacteriia</taxon>
        <taxon>Flavobacteriales</taxon>
        <taxon>Flavobacteriaceae</taxon>
        <taxon>Aquimarina</taxon>
    </lineage>
</organism>
<evidence type="ECO:0000256" key="4">
    <source>
        <dbReference type="ARBA" id="ARBA00022840"/>
    </source>
</evidence>